<evidence type="ECO:0000313" key="2">
    <source>
        <dbReference type="EMBL" id="KYH33618.1"/>
    </source>
</evidence>
<keyword evidence="3" id="KW-1185">Reference proteome</keyword>
<organism evidence="2 3">
    <name type="scientific">Moorella mulderi DSM 14980</name>
    <dbReference type="NCBI Taxonomy" id="1122241"/>
    <lineage>
        <taxon>Bacteria</taxon>
        <taxon>Bacillati</taxon>
        <taxon>Bacillota</taxon>
        <taxon>Clostridia</taxon>
        <taxon>Neomoorellales</taxon>
        <taxon>Neomoorellaceae</taxon>
        <taxon>Neomoorella</taxon>
    </lineage>
</organism>
<dbReference type="EMBL" id="LTBC01000001">
    <property type="protein sequence ID" value="KYH33618.1"/>
    <property type="molecule type" value="Genomic_DNA"/>
</dbReference>
<name>A0A151B146_9FIRM</name>
<protein>
    <recommendedName>
        <fullName evidence="4">ATP synthase I chain</fullName>
    </recommendedName>
</protein>
<evidence type="ECO:0008006" key="4">
    <source>
        <dbReference type="Google" id="ProtNLM"/>
    </source>
</evidence>
<dbReference type="PATRIC" id="fig|1122241.3.peg.351"/>
<proteinExistence type="predicted"/>
<dbReference type="RefSeq" id="WP_062280689.1">
    <property type="nucleotide sequence ID" value="NZ_LTBC01000001.1"/>
</dbReference>
<evidence type="ECO:0000256" key="1">
    <source>
        <dbReference type="SAM" id="Phobius"/>
    </source>
</evidence>
<accession>A0A151B146</accession>
<dbReference type="Proteomes" id="UP000075670">
    <property type="component" value="Unassembled WGS sequence"/>
</dbReference>
<keyword evidence="1" id="KW-1133">Transmembrane helix</keyword>
<gene>
    <name evidence="2" type="ORF">MOMUL_03240</name>
</gene>
<keyword evidence="1" id="KW-0812">Transmembrane</keyword>
<feature type="transmembrane region" description="Helical" evidence="1">
    <location>
        <begin position="12"/>
        <end position="32"/>
    </location>
</feature>
<comment type="caution">
    <text evidence="2">The sequence shown here is derived from an EMBL/GenBank/DDBJ whole genome shotgun (WGS) entry which is preliminary data.</text>
</comment>
<reference evidence="2 3" key="1">
    <citation type="submission" date="2016-02" db="EMBL/GenBank/DDBJ databases">
        <title>Genome sequence of Moorella mulderi DSM 14980.</title>
        <authorList>
            <person name="Poehlein A."/>
            <person name="Daniel R."/>
        </authorList>
    </citation>
    <scope>NUCLEOTIDE SEQUENCE [LARGE SCALE GENOMIC DNA]</scope>
    <source>
        <strain evidence="2 3">DSM 14980</strain>
    </source>
</reference>
<keyword evidence="1" id="KW-0472">Membrane</keyword>
<dbReference type="AlphaFoldDB" id="A0A151B146"/>
<evidence type="ECO:0000313" key="3">
    <source>
        <dbReference type="Proteomes" id="UP000075670"/>
    </source>
</evidence>
<dbReference type="OrthoDB" id="1727337at2"/>
<sequence>MLKIKLTRTEKGMLAMAALGAVAGLSGGYYSFVAGLGFALPVSLLLLRWQVAAVDNLDNLPPQKAFNRFFGRSLMRSGLSLALLGLALAGGIEFLFGVLAGLVLQVLAYMGKAILIILGKEG</sequence>